<name>A0AAU9W0C7_9CNID</name>
<feature type="region of interest" description="Disordered" evidence="1">
    <location>
        <begin position="55"/>
        <end position="112"/>
    </location>
</feature>
<reference evidence="2 3" key="1">
    <citation type="submission" date="2022-05" db="EMBL/GenBank/DDBJ databases">
        <authorList>
            <consortium name="Genoscope - CEA"/>
            <person name="William W."/>
        </authorList>
    </citation>
    <scope>NUCLEOTIDE SEQUENCE [LARGE SCALE GENOMIC DNA]</scope>
</reference>
<sequence length="146" mass="17212">MRDEEKASGIDTDLSDVEKALEEIVEKEAVVEETAQNDKKKVDSAKAAEMRYRALENLGGTQKRQRKDELENETVARAKRRRKMQLQNQRLEAESKKEEQSKEQQDLMQVMQQQTKQQQEQMQKFQKMFTLMQQQQSQIIIKPLVI</sequence>
<protein>
    <submittedName>
        <fullName evidence="2">Uncharacterized protein</fullName>
    </submittedName>
</protein>
<dbReference type="EMBL" id="CALNXJ010000005">
    <property type="protein sequence ID" value="CAH3040413.1"/>
    <property type="molecule type" value="Genomic_DNA"/>
</dbReference>
<comment type="caution">
    <text evidence="2">The sequence shown here is derived from an EMBL/GenBank/DDBJ whole genome shotgun (WGS) entry which is preliminary data.</text>
</comment>
<dbReference type="Proteomes" id="UP001159428">
    <property type="component" value="Unassembled WGS sequence"/>
</dbReference>
<accession>A0AAU9W0C7</accession>
<proteinExistence type="predicted"/>
<evidence type="ECO:0000313" key="3">
    <source>
        <dbReference type="Proteomes" id="UP001159428"/>
    </source>
</evidence>
<evidence type="ECO:0000256" key="1">
    <source>
        <dbReference type="SAM" id="MobiDB-lite"/>
    </source>
</evidence>
<gene>
    <name evidence="2" type="ORF">PMEA_00026011</name>
</gene>
<keyword evidence="3" id="KW-1185">Reference proteome</keyword>
<evidence type="ECO:0000313" key="2">
    <source>
        <dbReference type="EMBL" id="CAH3040413.1"/>
    </source>
</evidence>
<organism evidence="2 3">
    <name type="scientific">Pocillopora meandrina</name>
    <dbReference type="NCBI Taxonomy" id="46732"/>
    <lineage>
        <taxon>Eukaryota</taxon>
        <taxon>Metazoa</taxon>
        <taxon>Cnidaria</taxon>
        <taxon>Anthozoa</taxon>
        <taxon>Hexacorallia</taxon>
        <taxon>Scleractinia</taxon>
        <taxon>Astrocoeniina</taxon>
        <taxon>Pocilloporidae</taxon>
        <taxon>Pocillopora</taxon>
    </lineage>
</organism>
<dbReference type="AlphaFoldDB" id="A0AAU9W0C7"/>
<feature type="compositionally biased region" description="Basic and acidic residues" evidence="1">
    <location>
        <begin position="91"/>
        <end position="105"/>
    </location>
</feature>